<dbReference type="CDD" id="cd07197">
    <property type="entry name" value="nitrilase"/>
    <property type="match status" value="1"/>
</dbReference>
<dbReference type="PANTHER" id="PTHR43674">
    <property type="entry name" value="NITRILASE C965.09-RELATED"/>
    <property type="match status" value="1"/>
</dbReference>
<gene>
    <name evidence="4" type="ORF">CA13_64150</name>
</gene>
<dbReference type="InterPro" id="IPR003010">
    <property type="entry name" value="C-N_Hydrolase"/>
</dbReference>
<evidence type="ECO:0000256" key="1">
    <source>
        <dbReference type="ARBA" id="ARBA00022801"/>
    </source>
</evidence>
<dbReference type="EMBL" id="SJPJ01000001">
    <property type="protein sequence ID" value="TWT84934.1"/>
    <property type="molecule type" value="Genomic_DNA"/>
</dbReference>
<evidence type="ECO:0000259" key="3">
    <source>
        <dbReference type="PROSITE" id="PS50263"/>
    </source>
</evidence>
<evidence type="ECO:0000256" key="2">
    <source>
        <dbReference type="SAM" id="SignalP"/>
    </source>
</evidence>
<dbReference type="InterPro" id="IPR006311">
    <property type="entry name" value="TAT_signal"/>
</dbReference>
<keyword evidence="1 4" id="KW-0378">Hydrolase</keyword>
<feature type="domain" description="CN hydrolase" evidence="3">
    <location>
        <begin position="54"/>
        <end position="355"/>
    </location>
</feature>
<dbReference type="Pfam" id="PF00795">
    <property type="entry name" value="CN_hydrolase"/>
    <property type="match status" value="1"/>
</dbReference>
<dbReference type="EC" id="3.5.1.77" evidence="4"/>
<protein>
    <submittedName>
        <fullName evidence="4">N-carbamoyl-D-amino acid hydrolase</fullName>
        <ecNumber evidence="4">3.5.1.77</ecNumber>
    </submittedName>
</protein>
<dbReference type="SUPFAM" id="SSF56317">
    <property type="entry name" value="Carbon-nitrogen hydrolase"/>
    <property type="match status" value="1"/>
</dbReference>
<name>A0A5C5ZC85_9BACT</name>
<evidence type="ECO:0000313" key="5">
    <source>
        <dbReference type="Proteomes" id="UP000315010"/>
    </source>
</evidence>
<dbReference type="OrthoDB" id="2826359at2"/>
<keyword evidence="2" id="KW-0732">Signal</keyword>
<comment type="caution">
    <text evidence="4">The sequence shown here is derived from an EMBL/GenBank/DDBJ whole genome shotgun (WGS) entry which is preliminary data.</text>
</comment>
<dbReference type="Proteomes" id="UP000315010">
    <property type="component" value="Unassembled WGS sequence"/>
</dbReference>
<feature type="signal peptide" evidence="2">
    <location>
        <begin position="1"/>
        <end position="28"/>
    </location>
</feature>
<organism evidence="4 5">
    <name type="scientific">Novipirellula herctigrandis</name>
    <dbReference type="NCBI Taxonomy" id="2527986"/>
    <lineage>
        <taxon>Bacteria</taxon>
        <taxon>Pseudomonadati</taxon>
        <taxon>Planctomycetota</taxon>
        <taxon>Planctomycetia</taxon>
        <taxon>Pirellulales</taxon>
        <taxon>Pirellulaceae</taxon>
        <taxon>Novipirellula</taxon>
    </lineage>
</organism>
<dbReference type="PROSITE" id="PS51318">
    <property type="entry name" value="TAT"/>
    <property type="match status" value="1"/>
</dbReference>
<dbReference type="AlphaFoldDB" id="A0A5C5ZC85"/>
<sequence length="355" mass="38641" precursor="true">MSDSSNKSGRRQFLTMSGAAAVAGTAAAAGSLALPDAVHSDEVNFPTNRLPREVRIATVCQQDLKASSPTAMVAKIVDLMGQTVTSKPDLICLPEVFPVANLSTNRPSAEAIATAPLASLCRPIAEFAAKNRCYVVCPTYVTEGGRCFNAAILIDRDGKDVGTYKKIRLTEGELAKGLAPGPIDPPVFETDFGKVGMQICFDVFWPDGWKRLAEKKAEIVVWPSAFGGGRQIKMAAATNRLVIATSTRKDTSQICDVTGEAIATTSRWNPWAVATVNLEKTVVHTWPIMKVFPEIFARYGDKIRIRTFAEEEWSIVESRSPEVRIADIAKKFGLVPIDEMLRQVEAKQILARKAV</sequence>
<proteinExistence type="predicted"/>
<dbReference type="PROSITE" id="PS50263">
    <property type="entry name" value="CN_HYDROLASE"/>
    <property type="match status" value="1"/>
</dbReference>
<keyword evidence="5" id="KW-1185">Reference proteome</keyword>
<accession>A0A5C5ZC85</accession>
<feature type="chain" id="PRO_5022846662" evidence="2">
    <location>
        <begin position="29"/>
        <end position="355"/>
    </location>
</feature>
<dbReference type="PANTHER" id="PTHR43674:SF16">
    <property type="entry name" value="CARBON-NITROGEN FAMILY, PUTATIVE (AFU_ORTHOLOGUE AFUA_5G02350)-RELATED"/>
    <property type="match status" value="1"/>
</dbReference>
<evidence type="ECO:0000313" key="4">
    <source>
        <dbReference type="EMBL" id="TWT84934.1"/>
    </source>
</evidence>
<dbReference type="InterPro" id="IPR050345">
    <property type="entry name" value="Aliph_Amidase/BUP"/>
</dbReference>
<dbReference type="GO" id="GO:0047417">
    <property type="term" value="F:N-carbamoyl-D-amino acid hydrolase activity"/>
    <property type="evidence" value="ECO:0007669"/>
    <property type="project" value="UniProtKB-EC"/>
</dbReference>
<dbReference type="InterPro" id="IPR036526">
    <property type="entry name" value="C-N_Hydrolase_sf"/>
</dbReference>
<dbReference type="Gene3D" id="3.60.110.10">
    <property type="entry name" value="Carbon-nitrogen hydrolase"/>
    <property type="match status" value="1"/>
</dbReference>
<reference evidence="4 5" key="1">
    <citation type="submission" date="2019-02" db="EMBL/GenBank/DDBJ databases">
        <title>Deep-cultivation of Planctomycetes and their phenomic and genomic characterization uncovers novel biology.</title>
        <authorList>
            <person name="Wiegand S."/>
            <person name="Jogler M."/>
            <person name="Boedeker C."/>
            <person name="Pinto D."/>
            <person name="Vollmers J."/>
            <person name="Rivas-Marin E."/>
            <person name="Kohn T."/>
            <person name="Peeters S.H."/>
            <person name="Heuer A."/>
            <person name="Rast P."/>
            <person name="Oberbeckmann S."/>
            <person name="Bunk B."/>
            <person name="Jeske O."/>
            <person name="Meyerdierks A."/>
            <person name="Storesund J.E."/>
            <person name="Kallscheuer N."/>
            <person name="Luecker S."/>
            <person name="Lage O.M."/>
            <person name="Pohl T."/>
            <person name="Merkel B.J."/>
            <person name="Hornburger P."/>
            <person name="Mueller R.-W."/>
            <person name="Bruemmer F."/>
            <person name="Labrenz M."/>
            <person name="Spormann A.M."/>
            <person name="Op Den Camp H."/>
            <person name="Overmann J."/>
            <person name="Amann R."/>
            <person name="Jetten M.S.M."/>
            <person name="Mascher T."/>
            <person name="Medema M.H."/>
            <person name="Devos D.P."/>
            <person name="Kaster A.-K."/>
            <person name="Ovreas L."/>
            <person name="Rohde M."/>
            <person name="Galperin M.Y."/>
            <person name="Jogler C."/>
        </authorList>
    </citation>
    <scope>NUCLEOTIDE SEQUENCE [LARGE SCALE GENOMIC DNA]</scope>
    <source>
        <strain evidence="4 5">CA13</strain>
    </source>
</reference>
<dbReference type="RefSeq" id="WP_146402861.1">
    <property type="nucleotide sequence ID" value="NZ_SJPJ01000001.1"/>
</dbReference>